<feature type="domain" description="Peptidase M16 N-terminal" evidence="6">
    <location>
        <begin position="494"/>
        <end position="615"/>
    </location>
</feature>
<evidence type="ECO:0000313" key="9">
    <source>
        <dbReference type="Proteomes" id="UP000517753"/>
    </source>
</evidence>
<dbReference type="Proteomes" id="UP000517753">
    <property type="component" value="Unassembled WGS sequence"/>
</dbReference>
<evidence type="ECO:0000259" key="7">
    <source>
        <dbReference type="Pfam" id="PF05193"/>
    </source>
</evidence>
<dbReference type="GO" id="GO:0006508">
    <property type="term" value="P:proteolysis"/>
    <property type="evidence" value="ECO:0007669"/>
    <property type="project" value="UniProtKB-KW"/>
</dbReference>
<dbReference type="Gene3D" id="3.30.830.10">
    <property type="entry name" value="Metalloenzyme, LuxS/M16 peptidase-like"/>
    <property type="match status" value="4"/>
</dbReference>
<dbReference type="EC" id="3.4.24.-" evidence="8"/>
<evidence type="ECO:0000256" key="5">
    <source>
        <dbReference type="ARBA" id="ARBA00023049"/>
    </source>
</evidence>
<evidence type="ECO:0000256" key="3">
    <source>
        <dbReference type="ARBA" id="ARBA00022801"/>
    </source>
</evidence>
<dbReference type="InterPro" id="IPR050626">
    <property type="entry name" value="Peptidase_M16"/>
</dbReference>
<dbReference type="GO" id="GO:0046872">
    <property type="term" value="F:metal ion binding"/>
    <property type="evidence" value="ECO:0007669"/>
    <property type="project" value="InterPro"/>
</dbReference>
<dbReference type="AlphaFoldDB" id="A0A7Y9FQL1"/>
<keyword evidence="3 8" id="KW-0378">Hydrolase</keyword>
<accession>A0A7Y9FQL1</accession>
<evidence type="ECO:0000256" key="4">
    <source>
        <dbReference type="ARBA" id="ARBA00022833"/>
    </source>
</evidence>
<keyword evidence="5" id="KW-0482">Metalloprotease</keyword>
<evidence type="ECO:0000259" key="6">
    <source>
        <dbReference type="Pfam" id="PF00675"/>
    </source>
</evidence>
<evidence type="ECO:0000313" key="8">
    <source>
        <dbReference type="EMBL" id="NYD91650.1"/>
    </source>
</evidence>
<sequence>MASCALPALAAHAAATRPHRVVAAPARPQEPDLIEQIKLPYERFTLPNGLTVIVYPDHTVPKVLVSLTYRVGSKDEPEGKSGFAHLFEHMMFQETENRKGEYFKKLLDDGAIDVNGNTTTDRTRYFEVVPTRELDLALWMESDRMQYLPGAIDLKALDGQRAVVKNEKRQRNTPEAEARTDAFLTALYPKGHPYAHSPIGSMRDLDEASVEDARTWFDTYYGAANAILLLAGDVDPATAREKVTRYFKDVRPGKRVQEIKRWVPTLNEGKQLHFFGKGGTVELNRTWPVPTGDEHEGTMLQMFANAIVGAPHLPLNQALVENDGPALGVSASFNDATVNGTFSIGVDLKPGADPAEVNRRLDAVMAKLLRDGPDPVTLRQNFAIKDKSLLASMENPQSVGGMLEAGELIANDPMLFKVGRRWEKEATAADIAAVARKWLTKPYLAIRTDPEPKTEPAVAGSVDRKQPPVVTAAAEAPRPFPPIEQATLANGAKVVVMRRPKLPLVSVALEFATGKLINHDYPRGLATYTFGSLFNGSQRYPHGAMEARMRDIGIFPSSGSGDRRSTLSFSSDTASLGKGMEFVADVLREPLFPQKKIDEYIARVDESFDSYERNPGGAQANLFNTALWGRDHPYGWVDTREEAKKVSRDEMLAFYRNELAPANMTAYFVGDITLAQARTLVEQNFAGWHADAKPATLIPTPPARPTGVRVVLIDVPGAQQSNIVAGRLIEPWEPRRTMVEQLANAVLGESFTSRINMNVREDKGWSYGMYSHLGSSVKSQRTFYVSGAVQTPNTADAMREIIKEIGDFTHDRPLTAPELEGQKTTVLNKLESGLSSNVAYLGAMLDADTREMPLDYVAGVPATVRAITLDEAQQVARETFRTDDFVWTIAGDLRRIEPAVRALNLGPVEVQDVYGHKLR</sequence>
<dbReference type="InterPro" id="IPR007863">
    <property type="entry name" value="Peptidase_M16_C"/>
</dbReference>
<dbReference type="InterPro" id="IPR011765">
    <property type="entry name" value="Pept_M16_N"/>
</dbReference>
<gene>
    <name evidence="8" type="ORF">HD841_003466</name>
</gene>
<dbReference type="PANTHER" id="PTHR43690:SF17">
    <property type="entry name" value="PROTEIN YHJJ"/>
    <property type="match status" value="1"/>
</dbReference>
<protein>
    <submittedName>
        <fullName evidence="8">Zinc protease</fullName>
        <ecNumber evidence="8">3.4.24.-</ecNumber>
    </submittedName>
</protein>
<feature type="domain" description="Peptidase M16 C-terminal" evidence="7">
    <location>
        <begin position="209"/>
        <end position="375"/>
    </location>
</feature>
<dbReference type="Pfam" id="PF05193">
    <property type="entry name" value="Peptidase_M16_C"/>
    <property type="match status" value="2"/>
</dbReference>
<dbReference type="InterPro" id="IPR011249">
    <property type="entry name" value="Metalloenz_LuxS/M16"/>
</dbReference>
<dbReference type="EMBL" id="JACCBY010000006">
    <property type="protein sequence ID" value="NYD91650.1"/>
    <property type="molecule type" value="Genomic_DNA"/>
</dbReference>
<dbReference type="PANTHER" id="PTHR43690">
    <property type="entry name" value="NARDILYSIN"/>
    <property type="match status" value="1"/>
</dbReference>
<keyword evidence="9" id="KW-1185">Reference proteome</keyword>
<proteinExistence type="inferred from homology"/>
<feature type="domain" description="Peptidase M16 C-terminal" evidence="7">
    <location>
        <begin position="645"/>
        <end position="824"/>
    </location>
</feature>
<keyword evidence="4" id="KW-0862">Zinc</keyword>
<dbReference type="GO" id="GO:0008237">
    <property type="term" value="F:metallopeptidase activity"/>
    <property type="evidence" value="ECO:0007669"/>
    <property type="project" value="UniProtKB-KW"/>
</dbReference>
<comment type="caution">
    <text evidence="8">The sequence shown here is derived from an EMBL/GenBank/DDBJ whole genome shotgun (WGS) entry which is preliminary data.</text>
</comment>
<dbReference type="SUPFAM" id="SSF63411">
    <property type="entry name" value="LuxS/MPP-like metallohydrolase"/>
    <property type="match status" value="4"/>
</dbReference>
<reference evidence="8 9" key="1">
    <citation type="submission" date="2020-07" db="EMBL/GenBank/DDBJ databases">
        <authorList>
            <person name="Partida-Martinez L."/>
            <person name="Huntemann M."/>
            <person name="Clum A."/>
            <person name="Wang J."/>
            <person name="Palaniappan K."/>
            <person name="Ritter S."/>
            <person name="Chen I.-M."/>
            <person name="Stamatis D."/>
            <person name="Reddy T."/>
            <person name="O'Malley R."/>
            <person name="Daum C."/>
            <person name="Shapiro N."/>
            <person name="Ivanova N."/>
            <person name="Kyrpides N."/>
            <person name="Woyke T."/>
        </authorList>
    </citation>
    <scope>NUCLEOTIDE SEQUENCE [LARGE SCALE GENOMIC DNA]</scope>
    <source>
        <strain evidence="8 9">AS2.3</strain>
    </source>
</reference>
<feature type="domain" description="Peptidase M16 N-terminal" evidence="6">
    <location>
        <begin position="54"/>
        <end position="188"/>
    </location>
</feature>
<dbReference type="Pfam" id="PF00675">
    <property type="entry name" value="Peptidase_M16"/>
    <property type="match status" value="2"/>
</dbReference>
<evidence type="ECO:0000256" key="1">
    <source>
        <dbReference type="ARBA" id="ARBA00007261"/>
    </source>
</evidence>
<keyword evidence="2 8" id="KW-0645">Protease</keyword>
<name>A0A7Y9FQL1_9SPHN</name>
<comment type="similarity">
    <text evidence="1">Belongs to the peptidase M16 family.</text>
</comment>
<reference evidence="8 9" key="2">
    <citation type="submission" date="2020-08" db="EMBL/GenBank/DDBJ databases">
        <title>The Agave Microbiome: Exploring the role of microbial communities in plant adaptations to desert environments.</title>
        <authorList>
            <person name="Partida-Martinez L.P."/>
        </authorList>
    </citation>
    <scope>NUCLEOTIDE SEQUENCE [LARGE SCALE GENOMIC DNA]</scope>
    <source>
        <strain evidence="8 9">AS2.3</strain>
    </source>
</reference>
<evidence type="ECO:0000256" key="2">
    <source>
        <dbReference type="ARBA" id="ARBA00022670"/>
    </source>
</evidence>
<organism evidence="8 9">
    <name type="scientific">Sphingomonas melonis</name>
    <dbReference type="NCBI Taxonomy" id="152682"/>
    <lineage>
        <taxon>Bacteria</taxon>
        <taxon>Pseudomonadati</taxon>
        <taxon>Pseudomonadota</taxon>
        <taxon>Alphaproteobacteria</taxon>
        <taxon>Sphingomonadales</taxon>
        <taxon>Sphingomonadaceae</taxon>
        <taxon>Sphingomonas</taxon>
    </lineage>
</organism>